<dbReference type="InterPro" id="IPR028081">
    <property type="entry name" value="Leu-bd"/>
</dbReference>
<accession>A0A1J7BFG4</accession>
<feature type="signal peptide" evidence="3">
    <location>
        <begin position="1"/>
        <end position="20"/>
    </location>
</feature>
<dbReference type="OrthoDB" id="3759485at2"/>
<evidence type="ECO:0000313" key="5">
    <source>
        <dbReference type="EMBL" id="OIV37447.1"/>
    </source>
</evidence>
<dbReference type="InterPro" id="IPR028082">
    <property type="entry name" value="Peripla_BP_I"/>
</dbReference>
<keyword evidence="2 3" id="KW-0732">Signal</keyword>
<dbReference type="EMBL" id="MLCF01000052">
    <property type="protein sequence ID" value="OIV37447.1"/>
    <property type="molecule type" value="Genomic_DNA"/>
</dbReference>
<sequence length="395" mass="41168">MTLSRRTVIASAAIAPLALAGCASSDTASTGSTITVGFLASQTGIYQPVGEDMINGFRLYLALHGNRLGGHRVHLVVGDEGLGPDKAVPATTTMVKKDRISLLAGGVGGGTVTAVQDLTRQAQIPFLAANAGPDKPKLEYLWQTSYLSTDPGTALAPQVLKDVRGPVYAVGPDYQGGWDELRGFTAEFAKIGGKLANPGGKTLFIDMKVTDFTPYFARIQASGAKAVYAFFAGGAAIAFVKQYRQSPLAHLPLYGPGFLTEGTPTLNAEGSAALGVTTSLNYSADLDTAANRAFVAAWSARHPGTLPTTYAMASYDAAAVADRAIAAATKDGNVPTPQQINTAIGGLGQLPSPRGTWQFNKTTHAPAQPWYLRTVVKDGNSLANRQVKNLATLGG</sequence>
<dbReference type="RefSeq" id="WP_071656556.1">
    <property type="nucleotide sequence ID" value="NZ_MLCF01000052.1"/>
</dbReference>
<dbReference type="Gene3D" id="3.40.50.2300">
    <property type="match status" value="2"/>
</dbReference>
<feature type="domain" description="Leucine-binding protein" evidence="4">
    <location>
        <begin position="33"/>
        <end position="379"/>
    </location>
</feature>
<comment type="similarity">
    <text evidence="1">Belongs to the leucine-binding protein family.</text>
</comment>
<dbReference type="Pfam" id="PF13458">
    <property type="entry name" value="Peripla_BP_6"/>
    <property type="match status" value="1"/>
</dbReference>
<dbReference type="PANTHER" id="PTHR30483">
    <property type="entry name" value="LEUCINE-SPECIFIC-BINDING PROTEIN"/>
    <property type="match status" value="1"/>
</dbReference>
<feature type="chain" id="PRO_5038444170" evidence="3">
    <location>
        <begin position="21"/>
        <end position="395"/>
    </location>
</feature>
<organism evidence="5 6">
    <name type="scientific">Mangrovactinospora gilvigrisea</name>
    <dbReference type="NCBI Taxonomy" id="1428644"/>
    <lineage>
        <taxon>Bacteria</taxon>
        <taxon>Bacillati</taxon>
        <taxon>Actinomycetota</taxon>
        <taxon>Actinomycetes</taxon>
        <taxon>Kitasatosporales</taxon>
        <taxon>Streptomycetaceae</taxon>
        <taxon>Mangrovactinospora</taxon>
    </lineage>
</organism>
<dbReference type="PANTHER" id="PTHR30483:SF6">
    <property type="entry name" value="PERIPLASMIC BINDING PROTEIN OF ABC TRANSPORTER FOR NATURAL AMINO ACIDS"/>
    <property type="match status" value="1"/>
</dbReference>
<protein>
    <submittedName>
        <fullName evidence="5">Amino acid ABC transporter substrate-binding protein</fullName>
    </submittedName>
</protein>
<proteinExistence type="inferred from homology"/>
<keyword evidence="6" id="KW-1185">Reference proteome</keyword>
<dbReference type="InterPro" id="IPR051010">
    <property type="entry name" value="BCAA_transport"/>
</dbReference>
<dbReference type="PROSITE" id="PS51257">
    <property type="entry name" value="PROKAR_LIPOPROTEIN"/>
    <property type="match status" value="1"/>
</dbReference>
<dbReference type="STRING" id="1428644.BIV57_10790"/>
<name>A0A1J7BFG4_9ACTN</name>
<evidence type="ECO:0000259" key="4">
    <source>
        <dbReference type="Pfam" id="PF13458"/>
    </source>
</evidence>
<dbReference type="AlphaFoldDB" id="A0A1J7BFG4"/>
<dbReference type="SUPFAM" id="SSF53822">
    <property type="entry name" value="Periplasmic binding protein-like I"/>
    <property type="match status" value="1"/>
</dbReference>
<dbReference type="Proteomes" id="UP000243342">
    <property type="component" value="Unassembled WGS sequence"/>
</dbReference>
<reference evidence="5 6" key="1">
    <citation type="submission" date="2016-10" db="EMBL/GenBank/DDBJ databases">
        <title>Genome sequence of Streptomyces gilvigriseus MUSC 26.</title>
        <authorList>
            <person name="Lee L.-H."/>
            <person name="Ser H.-L."/>
        </authorList>
    </citation>
    <scope>NUCLEOTIDE SEQUENCE [LARGE SCALE GENOMIC DNA]</scope>
    <source>
        <strain evidence="5 6">MUSC 26</strain>
    </source>
</reference>
<evidence type="ECO:0000256" key="3">
    <source>
        <dbReference type="SAM" id="SignalP"/>
    </source>
</evidence>
<gene>
    <name evidence="5" type="ORF">BIV57_10790</name>
</gene>
<evidence type="ECO:0000313" key="6">
    <source>
        <dbReference type="Proteomes" id="UP000243342"/>
    </source>
</evidence>
<evidence type="ECO:0000256" key="1">
    <source>
        <dbReference type="ARBA" id="ARBA00010062"/>
    </source>
</evidence>
<evidence type="ECO:0000256" key="2">
    <source>
        <dbReference type="ARBA" id="ARBA00022729"/>
    </source>
</evidence>
<comment type="caution">
    <text evidence="5">The sequence shown here is derived from an EMBL/GenBank/DDBJ whole genome shotgun (WGS) entry which is preliminary data.</text>
</comment>